<feature type="domain" description="ChsH2 C-terminal OB-fold" evidence="1">
    <location>
        <begin position="59"/>
        <end position="126"/>
    </location>
</feature>
<gene>
    <name evidence="3" type="ORF">METZ01_LOCUS226391</name>
</gene>
<evidence type="ECO:0000259" key="1">
    <source>
        <dbReference type="Pfam" id="PF01796"/>
    </source>
</evidence>
<dbReference type="PANTHER" id="PTHR34075">
    <property type="entry name" value="BLR3430 PROTEIN"/>
    <property type="match status" value="1"/>
</dbReference>
<dbReference type="Pfam" id="PF01796">
    <property type="entry name" value="OB_ChsH2_C"/>
    <property type="match status" value="1"/>
</dbReference>
<proteinExistence type="predicted"/>
<dbReference type="SUPFAM" id="SSF50249">
    <property type="entry name" value="Nucleic acid-binding proteins"/>
    <property type="match status" value="1"/>
</dbReference>
<protein>
    <recommendedName>
        <fullName evidence="4">DUF35 domain-containing protein</fullName>
    </recommendedName>
</protein>
<accession>A0A382GFY0</accession>
<dbReference type="Pfam" id="PF12172">
    <property type="entry name" value="zf-ChsH2"/>
    <property type="match status" value="1"/>
</dbReference>
<organism evidence="3">
    <name type="scientific">marine metagenome</name>
    <dbReference type="NCBI Taxonomy" id="408172"/>
    <lineage>
        <taxon>unclassified sequences</taxon>
        <taxon>metagenomes</taxon>
        <taxon>ecological metagenomes</taxon>
    </lineage>
</organism>
<dbReference type="InterPro" id="IPR002878">
    <property type="entry name" value="ChsH2_C"/>
</dbReference>
<name>A0A382GFY0_9ZZZZ</name>
<sequence>MTQNAPLRPQPRFPEPDTEPFWEATKNKELKYQTCDSCSEVIFYPRAHCPSCGSLETSWNTSKGDGVVYTYSVILQSRHPAFKDLGPYALAYVDLDEGFRIMSNIVNVADPVNDISCGMRVKLNWHDQGEGEIALPMFEPA</sequence>
<dbReference type="Gene3D" id="6.10.30.10">
    <property type="match status" value="1"/>
</dbReference>
<evidence type="ECO:0000313" key="3">
    <source>
        <dbReference type="EMBL" id="SVB73537.1"/>
    </source>
</evidence>
<dbReference type="InterPro" id="IPR012340">
    <property type="entry name" value="NA-bd_OB-fold"/>
</dbReference>
<feature type="domain" description="ChsH2 rubredoxin-like zinc ribbon" evidence="2">
    <location>
        <begin position="22"/>
        <end position="56"/>
    </location>
</feature>
<dbReference type="InterPro" id="IPR022002">
    <property type="entry name" value="ChsH2_Znr"/>
</dbReference>
<evidence type="ECO:0000259" key="2">
    <source>
        <dbReference type="Pfam" id="PF12172"/>
    </source>
</evidence>
<dbReference type="AlphaFoldDB" id="A0A382GFY0"/>
<dbReference type="InterPro" id="IPR052513">
    <property type="entry name" value="Thioester_dehydratase-like"/>
</dbReference>
<dbReference type="PANTHER" id="PTHR34075:SF5">
    <property type="entry name" value="BLR3430 PROTEIN"/>
    <property type="match status" value="1"/>
</dbReference>
<dbReference type="EMBL" id="UINC01055071">
    <property type="protein sequence ID" value="SVB73537.1"/>
    <property type="molecule type" value="Genomic_DNA"/>
</dbReference>
<evidence type="ECO:0008006" key="4">
    <source>
        <dbReference type="Google" id="ProtNLM"/>
    </source>
</evidence>
<reference evidence="3" key="1">
    <citation type="submission" date="2018-05" db="EMBL/GenBank/DDBJ databases">
        <authorList>
            <person name="Lanie J.A."/>
            <person name="Ng W.-L."/>
            <person name="Kazmierczak K.M."/>
            <person name="Andrzejewski T.M."/>
            <person name="Davidsen T.M."/>
            <person name="Wayne K.J."/>
            <person name="Tettelin H."/>
            <person name="Glass J.I."/>
            <person name="Rusch D."/>
            <person name="Podicherti R."/>
            <person name="Tsui H.-C.T."/>
            <person name="Winkler M.E."/>
        </authorList>
    </citation>
    <scope>NUCLEOTIDE SEQUENCE</scope>
</reference>